<feature type="transmembrane region" description="Helical" evidence="2">
    <location>
        <begin position="34"/>
        <end position="57"/>
    </location>
</feature>
<dbReference type="VEuPathDB" id="FungiDB:BCV72DRAFT_238417"/>
<organism evidence="3">
    <name type="scientific">Rhizopus microsporus var. microsporus</name>
    <dbReference type="NCBI Taxonomy" id="86635"/>
    <lineage>
        <taxon>Eukaryota</taxon>
        <taxon>Fungi</taxon>
        <taxon>Fungi incertae sedis</taxon>
        <taxon>Mucoromycota</taxon>
        <taxon>Mucoromycotina</taxon>
        <taxon>Mucoromycetes</taxon>
        <taxon>Mucorales</taxon>
        <taxon>Mucorineae</taxon>
        <taxon>Rhizopodaceae</taxon>
        <taxon>Rhizopus</taxon>
    </lineage>
</organism>
<keyword evidence="2" id="KW-0472">Membrane</keyword>
<dbReference type="Proteomes" id="UP000242414">
    <property type="component" value="Unassembled WGS sequence"/>
</dbReference>
<feature type="compositionally biased region" description="Basic residues" evidence="1">
    <location>
        <begin position="272"/>
        <end position="281"/>
    </location>
</feature>
<evidence type="ECO:0000256" key="1">
    <source>
        <dbReference type="SAM" id="MobiDB-lite"/>
    </source>
</evidence>
<dbReference type="OrthoDB" id="2244878at2759"/>
<protein>
    <submittedName>
        <fullName evidence="3">Uncharacterized protein</fullName>
    </submittedName>
</protein>
<gene>
    <name evidence="3" type="ORF">BCV72DRAFT_238417</name>
</gene>
<keyword evidence="2" id="KW-1133">Transmembrane helix</keyword>
<keyword evidence="2" id="KW-0812">Transmembrane</keyword>
<evidence type="ECO:0000256" key="2">
    <source>
        <dbReference type="SAM" id="Phobius"/>
    </source>
</evidence>
<evidence type="ECO:0000313" key="3">
    <source>
        <dbReference type="EMBL" id="ORE11082.1"/>
    </source>
</evidence>
<dbReference type="EMBL" id="KV921860">
    <property type="protein sequence ID" value="ORE11082.1"/>
    <property type="molecule type" value="Genomic_DNA"/>
</dbReference>
<feature type="region of interest" description="Disordered" evidence="1">
    <location>
        <begin position="259"/>
        <end position="281"/>
    </location>
</feature>
<reference evidence="3" key="1">
    <citation type="journal article" date="2016" name="Proc. Natl. Acad. Sci. U.S.A.">
        <title>Lipid metabolic changes in an early divergent fungus govern the establishment of a mutualistic symbiosis with endobacteria.</title>
        <authorList>
            <person name="Lastovetsky O.A."/>
            <person name="Gaspar M.L."/>
            <person name="Mondo S.J."/>
            <person name="LaButti K.M."/>
            <person name="Sandor L."/>
            <person name="Grigoriev I.V."/>
            <person name="Henry S.A."/>
            <person name="Pawlowska T.E."/>
        </authorList>
    </citation>
    <scope>NUCLEOTIDE SEQUENCE [LARGE SCALE GENOMIC DNA]</scope>
    <source>
        <strain evidence="3">ATCC 52814</strain>
    </source>
</reference>
<proteinExistence type="predicted"/>
<feature type="compositionally biased region" description="Basic residues" evidence="1">
    <location>
        <begin position="121"/>
        <end position="136"/>
    </location>
</feature>
<dbReference type="AlphaFoldDB" id="A0A1X0RGC9"/>
<feature type="region of interest" description="Disordered" evidence="1">
    <location>
        <begin position="115"/>
        <end position="146"/>
    </location>
</feature>
<sequence length="469" mass="53023">MEKSNHPKAEYIAVPTEEAMVYEEQPKRCNAKRFIVFFLKGLLGALVLLTLVIPGIVHLSQRIFGSETEYVEIMPYDSFNPNVPELREPCFLRHNDDYAELNEFMDELHQTMGPLPLPSRGSHHQHRHHRHGKHHPAPPEDERLDFDDAPTDILQLSKDLKFDNKKEKHPWKPFCKLHKLEAESTVFAFKTDDYKKAKFFLNGHFNRGGHVRVSKSKDASVDFVKVNVTIYAGRSELHSEAQISAFEHEGDYVVQLERDPKHPPPPFPFPPPHHHHRHHKPKQEDCLVYSVDIEFPQNTEYYEELQFHVKQTQRIEGGHGIEEISFGTIKAGLGRGAIIFDGLKAKTIKLGVLRGVVMGNYQPEGKFLAGSVHGATKVKLEPTGEHFNVTAASTFGPASVDLPADSFSGDFGLFHFFGPAPTIEAPNPEDIHVTKLKHGVKAGYYKEEHTGSRVIISAKFHGAPALYLN</sequence>
<name>A0A1X0RGC9_RHIZD</name>
<accession>A0A1X0RGC9</accession>